<evidence type="ECO:0000313" key="2">
    <source>
        <dbReference type="Proteomes" id="UP001248581"/>
    </source>
</evidence>
<evidence type="ECO:0000313" key="1">
    <source>
        <dbReference type="EMBL" id="WNC68630.1"/>
    </source>
</evidence>
<dbReference type="RefSeq" id="WP_348387784.1">
    <property type="nucleotide sequence ID" value="NZ_CP134146.1"/>
</dbReference>
<evidence type="ECO:0008006" key="3">
    <source>
        <dbReference type="Google" id="ProtNLM"/>
    </source>
</evidence>
<gene>
    <name evidence="1" type="ORF">RI845_00435</name>
</gene>
<organism evidence="1 2">
    <name type="scientific">Thalassotalea nanhaiensis</name>
    <dbReference type="NCBI Taxonomy" id="3065648"/>
    <lineage>
        <taxon>Bacteria</taxon>
        <taxon>Pseudomonadati</taxon>
        <taxon>Pseudomonadota</taxon>
        <taxon>Gammaproteobacteria</taxon>
        <taxon>Alteromonadales</taxon>
        <taxon>Colwelliaceae</taxon>
        <taxon>Thalassotalea</taxon>
    </lineage>
</organism>
<sequence>MKLYLVFFIFIVGVIFPNYSYCSENNEKDFSEQSNLNLEDKESFNAILSQAQLWVKQQEEKFSHSGRQLSIQEFFMAKAMGVQYPEQVRVVVIADFPIPTQQPLLNEYKSIGFTSPEVGGQAFGYTILIKPRYAGKDWLLLHELVHVAQFERIGIKRFVARYLIELKTLGYRDSLIEIEAREKSQSYISG</sequence>
<keyword evidence="2" id="KW-1185">Reference proteome</keyword>
<proteinExistence type="predicted"/>
<name>A0ABY9TLH7_9GAMM</name>
<accession>A0ABY9TLH7</accession>
<dbReference type="EMBL" id="CP134146">
    <property type="protein sequence ID" value="WNC68630.1"/>
    <property type="molecule type" value="Genomic_DNA"/>
</dbReference>
<reference evidence="2" key="1">
    <citation type="submission" date="2023-09" db="EMBL/GenBank/DDBJ databases">
        <authorList>
            <person name="Li S."/>
            <person name="Li X."/>
            <person name="Zhang C."/>
            <person name="Zhao Z."/>
        </authorList>
    </citation>
    <scope>NUCLEOTIDE SEQUENCE [LARGE SCALE GENOMIC DNA]</scope>
    <source>
        <strain evidence="2">SQ345</strain>
    </source>
</reference>
<protein>
    <recommendedName>
        <fullName evidence="3">DUF4157 domain-containing protein</fullName>
    </recommendedName>
</protein>
<dbReference type="Proteomes" id="UP001248581">
    <property type="component" value="Chromosome"/>
</dbReference>